<protein>
    <submittedName>
        <fullName evidence="1">Uncharacterized protein</fullName>
    </submittedName>
</protein>
<reference evidence="1 2" key="1">
    <citation type="submission" date="2020-08" db="EMBL/GenBank/DDBJ databases">
        <title>Bridging the membrane lipid divide: bacteria of the FCB group superphylum have the potential to synthesize archaeal ether lipids.</title>
        <authorList>
            <person name="Villanueva L."/>
            <person name="Von Meijenfeldt F.A.B."/>
            <person name="Westbye A.B."/>
            <person name="Yadav S."/>
            <person name="Hopmans E.C."/>
            <person name="Dutilh B.E."/>
            <person name="Sinninghe Damste J.S."/>
        </authorList>
    </citation>
    <scope>NUCLEOTIDE SEQUENCE [LARGE SCALE GENOMIC DNA]</scope>
    <source>
        <strain evidence="1">NIOZ-UU30</strain>
    </source>
</reference>
<comment type="caution">
    <text evidence="1">The sequence shown here is derived from an EMBL/GenBank/DDBJ whole genome shotgun (WGS) entry which is preliminary data.</text>
</comment>
<dbReference type="Proteomes" id="UP000603434">
    <property type="component" value="Unassembled WGS sequence"/>
</dbReference>
<dbReference type="EMBL" id="JACNJH010000063">
    <property type="protein sequence ID" value="MBC8360093.1"/>
    <property type="molecule type" value="Genomic_DNA"/>
</dbReference>
<evidence type="ECO:0000313" key="1">
    <source>
        <dbReference type="EMBL" id="MBC8360093.1"/>
    </source>
</evidence>
<accession>A0A8J6NUK0</accession>
<dbReference type="AlphaFoldDB" id="A0A8J6NUK0"/>
<sequence length="98" mass="11579">MKSEMESKKDDLVQRIGELAKDAQMLAHQAVQQYSAEVEVILKMQSRDSQRIERCLDGMLDFCFDDGMLGLYKKLCRYYFDIDPKATVSYVYAYREMW</sequence>
<name>A0A8J6NUK0_9BACT</name>
<organism evidence="1 2">
    <name type="scientific">Candidatus Desulfatibia profunda</name>
    <dbReference type="NCBI Taxonomy" id="2841695"/>
    <lineage>
        <taxon>Bacteria</taxon>
        <taxon>Pseudomonadati</taxon>
        <taxon>Thermodesulfobacteriota</taxon>
        <taxon>Desulfobacteria</taxon>
        <taxon>Desulfobacterales</taxon>
        <taxon>Desulfobacterales incertae sedis</taxon>
        <taxon>Candidatus Desulfatibia</taxon>
    </lineage>
</organism>
<proteinExistence type="predicted"/>
<evidence type="ECO:0000313" key="2">
    <source>
        <dbReference type="Proteomes" id="UP000603434"/>
    </source>
</evidence>
<gene>
    <name evidence="1" type="ORF">H8E23_01680</name>
</gene>